<reference evidence="1" key="1">
    <citation type="submission" date="2022-10" db="EMBL/GenBank/DDBJ databases">
        <title>Cytochrome P450 Catalyzes Benzene Ring Formation in the Biosynthesis of Trialkyl-Substituted Aromatic Polyketides.</title>
        <authorList>
            <person name="Zhao E."/>
            <person name="Ge H."/>
        </authorList>
    </citation>
    <scope>NUCLEOTIDE SEQUENCE</scope>
    <source>
        <strain evidence="1">NA0869</strain>
    </source>
</reference>
<dbReference type="Proteomes" id="UP001163878">
    <property type="component" value="Chromosome"/>
</dbReference>
<proteinExistence type="predicted"/>
<dbReference type="RefSeq" id="WP_264243023.1">
    <property type="nucleotide sequence ID" value="NZ_CP107567.1"/>
</dbReference>
<evidence type="ECO:0000313" key="1">
    <source>
        <dbReference type="EMBL" id="UYQ61800.1"/>
    </source>
</evidence>
<gene>
    <name evidence="1" type="ORF">OGH68_10050</name>
</gene>
<keyword evidence="2" id="KW-1185">Reference proteome</keyword>
<organism evidence="1 2">
    <name type="scientific">Streptomyces peucetius</name>
    <dbReference type="NCBI Taxonomy" id="1950"/>
    <lineage>
        <taxon>Bacteria</taxon>
        <taxon>Bacillati</taxon>
        <taxon>Actinomycetota</taxon>
        <taxon>Actinomycetes</taxon>
        <taxon>Kitasatosporales</taxon>
        <taxon>Streptomycetaceae</taxon>
        <taxon>Streptomyces</taxon>
    </lineage>
</organism>
<name>A0ABY6I6E4_STRPE</name>
<accession>A0ABY6I6E4</accession>
<evidence type="ECO:0000313" key="2">
    <source>
        <dbReference type="Proteomes" id="UP001163878"/>
    </source>
</evidence>
<sequence>MNPIDLFTALTDLKAEQERLFVGVQRLQRDHFEQFSEDAVSVERALVLKPVGGETPADPWDAEDPAAASLPPGIQVRLSNYLEGTTVQRTVDEFGIDARLTATEESFIVSTLVWARLDLDRKGLSAGYHVLRETTRNATTLGGAFTALRAEIDDLLAVDNPFEAVGPSVSESDLYAD</sequence>
<dbReference type="EMBL" id="CP107567">
    <property type="protein sequence ID" value="UYQ61800.1"/>
    <property type="molecule type" value="Genomic_DNA"/>
</dbReference>
<protein>
    <submittedName>
        <fullName evidence="1">Uncharacterized protein</fullName>
    </submittedName>
</protein>